<evidence type="ECO:0000256" key="4">
    <source>
        <dbReference type="ARBA" id="ARBA00022730"/>
    </source>
</evidence>
<comment type="similarity">
    <text evidence="2 10 11">Belongs to the universal ribosomal protein uL22 family.</text>
</comment>
<dbReference type="InterPro" id="IPR047867">
    <property type="entry name" value="Ribosomal_uL22_bac/org-type"/>
</dbReference>
<evidence type="ECO:0000256" key="10">
    <source>
        <dbReference type="HAMAP-Rule" id="MF_01331"/>
    </source>
</evidence>
<protein>
    <recommendedName>
        <fullName evidence="9 10">Large ribosomal subunit protein uL22</fullName>
    </recommendedName>
</protein>
<evidence type="ECO:0000256" key="11">
    <source>
        <dbReference type="RuleBase" id="RU004005"/>
    </source>
</evidence>
<keyword evidence="6 10" id="KW-0689">Ribosomal protein</keyword>
<dbReference type="GO" id="GO:0022625">
    <property type="term" value="C:cytosolic large ribosomal subunit"/>
    <property type="evidence" value="ECO:0007669"/>
    <property type="project" value="TreeGrafter"/>
</dbReference>
<evidence type="ECO:0000256" key="6">
    <source>
        <dbReference type="ARBA" id="ARBA00022980"/>
    </source>
</evidence>
<evidence type="ECO:0000256" key="5">
    <source>
        <dbReference type="ARBA" id="ARBA00022884"/>
    </source>
</evidence>
<gene>
    <name evidence="10" type="primary">rplV</name>
    <name evidence="14" type="ORF">CJ192_05295</name>
</gene>
<evidence type="ECO:0000256" key="3">
    <source>
        <dbReference type="ARBA" id="ARBA00011838"/>
    </source>
</evidence>
<dbReference type="PANTHER" id="PTHR13501:SF8">
    <property type="entry name" value="LARGE RIBOSOMAL SUBUNIT PROTEIN UL22M"/>
    <property type="match status" value="1"/>
</dbReference>
<evidence type="ECO:0000256" key="9">
    <source>
        <dbReference type="ARBA" id="ARBA00035207"/>
    </source>
</evidence>
<dbReference type="GO" id="GO:0003735">
    <property type="term" value="F:structural constituent of ribosome"/>
    <property type="evidence" value="ECO:0007669"/>
    <property type="project" value="InterPro"/>
</dbReference>
<evidence type="ECO:0000256" key="12">
    <source>
        <dbReference type="RuleBase" id="RU004006"/>
    </source>
</evidence>
<dbReference type="PANTHER" id="PTHR13501">
    <property type="entry name" value="CHLOROPLAST 50S RIBOSOMAL PROTEIN L22-RELATED"/>
    <property type="match status" value="1"/>
</dbReference>
<dbReference type="SUPFAM" id="SSF54843">
    <property type="entry name" value="Ribosomal protein L22"/>
    <property type="match status" value="1"/>
</dbReference>
<dbReference type="CDD" id="cd00336">
    <property type="entry name" value="Ribosomal_L22"/>
    <property type="match status" value="1"/>
</dbReference>
<dbReference type="Proteomes" id="UP000235658">
    <property type="component" value="Unassembled WGS sequence"/>
</dbReference>
<keyword evidence="4 10" id="KW-0699">rRNA-binding</keyword>
<dbReference type="GO" id="GO:0006412">
    <property type="term" value="P:translation"/>
    <property type="evidence" value="ECO:0007669"/>
    <property type="project" value="UniProtKB-UniRule"/>
</dbReference>
<accession>A0A2N6UIM0</accession>
<comment type="caution">
    <text evidence="14">The sequence shown here is derived from an EMBL/GenBank/DDBJ whole genome shotgun (WGS) entry which is preliminary data.</text>
</comment>
<dbReference type="GeneID" id="84578594"/>
<dbReference type="NCBIfam" id="TIGR01044">
    <property type="entry name" value="rplV_bact"/>
    <property type="match status" value="1"/>
</dbReference>
<evidence type="ECO:0000256" key="7">
    <source>
        <dbReference type="ARBA" id="ARBA00023274"/>
    </source>
</evidence>
<dbReference type="Gene3D" id="3.90.470.10">
    <property type="entry name" value="Ribosomal protein L22/L17"/>
    <property type="match status" value="1"/>
</dbReference>
<dbReference type="Pfam" id="PF00237">
    <property type="entry name" value="Ribosomal_L22"/>
    <property type="match status" value="1"/>
</dbReference>
<comment type="subunit">
    <text evidence="3 10 12">Part of the 50S ribosomal subunit.</text>
</comment>
<reference evidence="14 15" key="1">
    <citation type="submission" date="2017-09" db="EMBL/GenBank/DDBJ databases">
        <title>Bacterial strain isolated from the female urinary microbiota.</title>
        <authorList>
            <person name="Thomas-White K."/>
            <person name="Kumar N."/>
            <person name="Forster S."/>
            <person name="Putonti C."/>
            <person name="Lawley T."/>
            <person name="Wolfe A.J."/>
        </authorList>
    </citation>
    <scope>NUCLEOTIDE SEQUENCE [LARGE SCALE GENOMIC DNA]</scope>
    <source>
        <strain evidence="14 15">UMB0204</strain>
    </source>
</reference>
<evidence type="ECO:0000256" key="8">
    <source>
        <dbReference type="ARBA" id="ARBA00025084"/>
    </source>
</evidence>
<evidence type="ECO:0000313" key="14">
    <source>
        <dbReference type="EMBL" id="PMC81443.1"/>
    </source>
</evidence>
<comment type="function">
    <text evidence="1 10">The globular domain of the protein is located near the polypeptide exit tunnel on the outside of the subunit, while an extended beta-hairpin is found that lines the wall of the exit tunnel in the center of the 70S ribosome.</text>
</comment>
<organism evidence="14 15">
    <name type="scientific">Anaerococcus hydrogenalis</name>
    <dbReference type="NCBI Taxonomy" id="33029"/>
    <lineage>
        <taxon>Bacteria</taxon>
        <taxon>Bacillati</taxon>
        <taxon>Bacillota</taxon>
        <taxon>Tissierellia</taxon>
        <taxon>Tissierellales</taxon>
        <taxon>Peptoniphilaceae</taxon>
        <taxon>Anaerococcus</taxon>
    </lineage>
</organism>
<keyword evidence="5 10" id="KW-0694">RNA-binding</keyword>
<evidence type="ECO:0000313" key="15">
    <source>
        <dbReference type="Proteomes" id="UP000235658"/>
    </source>
</evidence>
<name>A0A2N6UIM0_9FIRM</name>
<comment type="function">
    <text evidence="8">This protein binds specifically to 23S rRNA; its binding is stimulated by other ribosomal proteins, e.g. L4, L17, and L20. It is important during the early stages of 50S assembly. It makes multiple contacts with different domains of the 23S rRNA in the assembled 50S subunit and ribosome.</text>
</comment>
<dbReference type="GO" id="GO:0019843">
    <property type="term" value="F:rRNA binding"/>
    <property type="evidence" value="ECO:0007669"/>
    <property type="project" value="UniProtKB-UniRule"/>
</dbReference>
<dbReference type="HAMAP" id="MF_01331_B">
    <property type="entry name" value="Ribosomal_uL22_B"/>
    <property type="match status" value="1"/>
</dbReference>
<keyword evidence="7 10" id="KW-0687">Ribonucleoprotein</keyword>
<evidence type="ECO:0000256" key="13">
    <source>
        <dbReference type="RuleBase" id="RU004008"/>
    </source>
</evidence>
<dbReference type="InterPro" id="IPR005727">
    <property type="entry name" value="Ribosomal_uL22_bac/chlpt-type"/>
</dbReference>
<dbReference type="EMBL" id="PNHP01000003">
    <property type="protein sequence ID" value="PMC81443.1"/>
    <property type="molecule type" value="Genomic_DNA"/>
</dbReference>
<evidence type="ECO:0000256" key="2">
    <source>
        <dbReference type="ARBA" id="ARBA00009451"/>
    </source>
</evidence>
<proteinExistence type="inferred from homology"/>
<evidence type="ECO:0000256" key="1">
    <source>
        <dbReference type="ARBA" id="ARBA00003478"/>
    </source>
</evidence>
<dbReference type="InterPro" id="IPR036394">
    <property type="entry name" value="Ribosomal_uL22_sf"/>
</dbReference>
<dbReference type="RefSeq" id="WP_102198016.1">
    <property type="nucleotide sequence ID" value="NZ_CAMQCN010000038.1"/>
</dbReference>
<comment type="function">
    <text evidence="10 13">This protein binds specifically to 23S rRNA; its binding is stimulated by other ribosomal proteins, e.g., L4, L17, and L20. It is important during the early stages of 50S assembly. It makes multiple contacts with different domains of the 23S rRNA in the assembled 50S subunit and ribosome.</text>
</comment>
<dbReference type="AlphaFoldDB" id="A0A2N6UIM0"/>
<sequence length="115" mass="12852">MEVKATAKYVRISPLKVNYICREIRGKQVDEALTILRFTNKKGARLLSDVLKSAIANAENNNGLSRENLIVKKAFANDAPTMKRWRPKAKGAAYPILKRSSHIGVVLTEDEVEEA</sequence>
<dbReference type="InterPro" id="IPR001063">
    <property type="entry name" value="Ribosomal_uL22"/>
</dbReference>